<dbReference type="InterPro" id="IPR006584">
    <property type="entry name" value="Cellulose-bd_IV"/>
</dbReference>
<dbReference type="PANTHER" id="PTHR40469:SF2">
    <property type="entry name" value="GALACTOSE-BINDING DOMAIN-LIKE SUPERFAMILY PROTEIN"/>
    <property type="match status" value="1"/>
</dbReference>
<dbReference type="Pfam" id="PF03422">
    <property type="entry name" value="CBM_6"/>
    <property type="match status" value="1"/>
</dbReference>
<evidence type="ECO:0000256" key="1">
    <source>
        <dbReference type="ARBA" id="ARBA00022729"/>
    </source>
</evidence>
<dbReference type="SUPFAM" id="SSF50370">
    <property type="entry name" value="Ricin B-like lectins"/>
    <property type="match status" value="1"/>
</dbReference>
<dbReference type="EMBL" id="BOOU01000107">
    <property type="protein sequence ID" value="GII81692.1"/>
    <property type="molecule type" value="Genomic_DNA"/>
</dbReference>
<accession>A0A919R8N5</accession>
<dbReference type="Gene3D" id="2.60.120.260">
    <property type="entry name" value="Galactose-binding domain-like"/>
    <property type="match status" value="1"/>
</dbReference>
<feature type="signal peptide" evidence="2">
    <location>
        <begin position="1"/>
        <end position="27"/>
    </location>
</feature>
<dbReference type="GO" id="GO:0005975">
    <property type="term" value="P:carbohydrate metabolic process"/>
    <property type="evidence" value="ECO:0007669"/>
    <property type="project" value="UniProtKB-ARBA"/>
</dbReference>
<dbReference type="Gene3D" id="3.40.50.880">
    <property type="match status" value="1"/>
</dbReference>
<dbReference type="Pfam" id="PF18911">
    <property type="entry name" value="PKD_4"/>
    <property type="match status" value="1"/>
</dbReference>
<dbReference type="SMART" id="SM00606">
    <property type="entry name" value="CBD_IV"/>
    <property type="match status" value="1"/>
</dbReference>
<evidence type="ECO:0000313" key="6">
    <source>
        <dbReference type="Proteomes" id="UP000655287"/>
    </source>
</evidence>
<dbReference type="PROSITE" id="PS50093">
    <property type="entry name" value="PKD"/>
    <property type="match status" value="1"/>
</dbReference>
<dbReference type="InterPro" id="IPR000601">
    <property type="entry name" value="PKD_dom"/>
</dbReference>
<dbReference type="SUPFAM" id="SSF50952">
    <property type="entry name" value="Soluble quinoprotein glucose dehydrogenase"/>
    <property type="match status" value="1"/>
</dbReference>
<dbReference type="InterPro" id="IPR022409">
    <property type="entry name" value="PKD/Chitinase_dom"/>
</dbReference>
<dbReference type="InterPro" id="IPR011041">
    <property type="entry name" value="Quinoprot_gluc/sorb_DH_b-prop"/>
</dbReference>
<evidence type="ECO:0000259" key="3">
    <source>
        <dbReference type="PROSITE" id="PS50093"/>
    </source>
</evidence>
<dbReference type="Gene3D" id="2.120.10.30">
    <property type="entry name" value="TolB, C-terminal domain"/>
    <property type="match status" value="1"/>
</dbReference>
<protein>
    <submittedName>
        <fullName evidence="5">Glycosyl hydrolase</fullName>
    </submittedName>
</protein>
<comment type="caution">
    <text evidence="5">The sequence shown here is derived from an EMBL/GenBank/DDBJ whole genome shotgun (WGS) entry which is preliminary data.</text>
</comment>
<proteinExistence type="predicted"/>
<reference evidence="5" key="1">
    <citation type="submission" date="2021-01" db="EMBL/GenBank/DDBJ databases">
        <title>Whole genome shotgun sequence of Sphaerisporangium rufum NBRC 109079.</title>
        <authorList>
            <person name="Komaki H."/>
            <person name="Tamura T."/>
        </authorList>
    </citation>
    <scope>NUCLEOTIDE SEQUENCE</scope>
    <source>
        <strain evidence="5">NBRC 109079</strain>
    </source>
</reference>
<dbReference type="PANTHER" id="PTHR40469">
    <property type="entry name" value="SECRETED GLYCOSYL HYDROLASE"/>
    <property type="match status" value="1"/>
</dbReference>
<dbReference type="InterPro" id="IPR013783">
    <property type="entry name" value="Ig-like_fold"/>
</dbReference>
<dbReference type="InterPro" id="IPR035992">
    <property type="entry name" value="Ricin_B-like_lectins"/>
</dbReference>
<dbReference type="RefSeq" id="WP_203994334.1">
    <property type="nucleotide sequence ID" value="NZ_BOOU01000107.1"/>
</dbReference>
<dbReference type="CDD" id="cd00146">
    <property type="entry name" value="PKD"/>
    <property type="match status" value="1"/>
</dbReference>
<dbReference type="InterPro" id="IPR000772">
    <property type="entry name" value="Ricin_B_lectin"/>
</dbReference>
<evidence type="ECO:0000256" key="2">
    <source>
        <dbReference type="SAM" id="SignalP"/>
    </source>
</evidence>
<dbReference type="GO" id="GO:0016787">
    <property type="term" value="F:hydrolase activity"/>
    <property type="evidence" value="ECO:0007669"/>
    <property type="project" value="UniProtKB-KW"/>
</dbReference>
<dbReference type="Pfam" id="PF14200">
    <property type="entry name" value="RicinB_lectin_2"/>
    <property type="match status" value="2"/>
</dbReference>
<dbReference type="Pfam" id="PF06283">
    <property type="entry name" value="ThuA"/>
    <property type="match status" value="1"/>
</dbReference>
<dbReference type="AlphaFoldDB" id="A0A919R8N5"/>
<sequence>MRRARPLHLLVATLVAMMFTVVPAANAAAPAFKVLLFSKTASGAYRHDSISAGITAFQQLATDNNFTLDRSEDSSIFTSSTLSSYDAIIMLQTSGMVWDNDAQRQGMQAYLRSGKGVVAIHNATDMNIESQFPWWDQVVLAGAHMTAHSSILNGTAKVADKVHPSTTGLPDRWSRSEEWYNFDKNMRGSVHVLVTADETTYDAGPNKMGVDHPISWCHNPEGGRVWATAMGHNASAYSEALFKQHLLGGTKWAAGAEPGNCGGTITNKFQKVTLDGAPDQPMELDVAADGTVFYISRSGKVNMIPPNGGGTRTIATLPVYDGGEDGGIGLALDPNFATNRWIYINYSAASIGEFNRVSRFTFNGSTLDMSSEKKLLDVPAYRNVDEPGHTGGYLAFGPGGNLYIAPGDDTNPNGSSGYAPIDERSGREHFDAQRSAANTNDLRGKILRIHPESDGTYTIPSGNLFAPGTAKTRPEIYAMGFRNAFRFAVDRDTGWISVGDYGPDAGSANANRGPEGTVEWNLIKEPGNYGWPYCVGNNIPFNDFNFATNTSGAKFNCSAPVNNSPNNTGLTNLPAAKSATIWYNYHASAEFPEINCCGGAAPMGGPFYHYDANSNSTRKFPAYFDKTPFLYEWSRNFVKELRLDSSGNLLKINPFVAQLAPHAPIDMKFGPDGALYYADWGNGFGHNNTDDGIYRVDYVGGTADGNRAPVAKATANPDSGSAPLTVAFSSAGSADPDGDAITYAWDFGDGGTSTSANPSHTYNANGTYNAKLTVTDTKNKTGVANLTISVGNTKPNVVFGTPPDGGFINFGDKVAYTVNVTDPEDGTIDCSKVVVSTALGHDTHAHDTGQYTGCSGTAVTSASGHDEASNVYGVLTADYTDKGGLKGSTGVTLQPKHKQAEFFTGSSGVQLVDQAGAEGGRRVGDIGNNEWISFTPMNLSKINSVSFRVSSASSTGASIELRADSPTGTLIASASVPNTGGWNNYQSLPAATVTDPGGTHNVYVVFKAPTANSFDLDSFTFTGLGVGDGSGTSNPGGGGPTVGRTYNMAATHSNKNADVRGQSTADGAAVIQWTPGTGTNQQWKVADAGNGAFTLAAVHSGKCLEVANSSTADGALIQQRTCSNANNQKWKFESAGTTGTYRVVAVNGGKCLDVPNASTANDVQLVQWTCNSGTNQQWKFTQVG</sequence>
<dbReference type="Gene3D" id="2.80.10.50">
    <property type="match status" value="3"/>
</dbReference>
<dbReference type="SMART" id="SM00458">
    <property type="entry name" value="RICIN"/>
    <property type="match status" value="1"/>
</dbReference>
<keyword evidence="6" id="KW-1185">Reference proteome</keyword>
<dbReference type="Gene3D" id="2.60.40.10">
    <property type="entry name" value="Immunoglobulins"/>
    <property type="match status" value="1"/>
</dbReference>
<dbReference type="FunFam" id="2.60.40.10:FF:000270">
    <property type="entry name" value="Cell surface protein"/>
    <property type="match status" value="1"/>
</dbReference>
<dbReference type="InterPro" id="IPR012938">
    <property type="entry name" value="Glc/Sorbosone_DH"/>
</dbReference>
<dbReference type="SUPFAM" id="SSF49785">
    <property type="entry name" value="Galactose-binding domain-like"/>
    <property type="match status" value="1"/>
</dbReference>
<dbReference type="SUPFAM" id="SSF49299">
    <property type="entry name" value="PKD domain"/>
    <property type="match status" value="1"/>
</dbReference>
<feature type="chain" id="PRO_5036837830" evidence="2">
    <location>
        <begin position="28"/>
        <end position="1184"/>
    </location>
</feature>
<dbReference type="Pfam" id="PF07995">
    <property type="entry name" value="GSDH"/>
    <property type="match status" value="1"/>
</dbReference>
<dbReference type="PROSITE" id="PS51175">
    <property type="entry name" value="CBM6"/>
    <property type="match status" value="1"/>
</dbReference>
<dbReference type="InterPro" id="IPR035986">
    <property type="entry name" value="PKD_dom_sf"/>
</dbReference>
<dbReference type="InterPro" id="IPR029062">
    <property type="entry name" value="Class_I_gatase-like"/>
</dbReference>
<feature type="domain" description="PKD" evidence="3">
    <location>
        <begin position="709"/>
        <end position="790"/>
    </location>
</feature>
<organism evidence="5 6">
    <name type="scientific">Sphaerisporangium rufum</name>
    <dbReference type="NCBI Taxonomy" id="1381558"/>
    <lineage>
        <taxon>Bacteria</taxon>
        <taxon>Bacillati</taxon>
        <taxon>Actinomycetota</taxon>
        <taxon>Actinomycetes</taxon>
        <taxon>Streptosporangiales</taxon>
        <taxon>Streptosporangiaceae</taxon>
        <taxon>Sphaerisporangium</taxon>
    </lineage>
</organism>
<evidence type="ECO:0000313" key="5">
    <source>
        <dbReference type="EMBL" id="GII81692.1"/>
    </source>
</evidence>
<dbReference type="InterPro" id="IPR008979">
    <property type="entry name" value="Galactose-bd-like_sf"/>
</dbReference>
<dbReference type="CDD" id="cd04084">
    <property type="entry name" value="CBM6_xylanase-like"/>
    <property type="match status" value="1"/>
</dbReference>
<evidence type="ECO:0000259" key="4">
    <source>
        <dbReference type="PROSITE" id="PS51175"/>
    </source>
</evidence>
<gene>
    <name evidence="5" type="ORF">Sru01_66740</name>
</gene>
<keyword evidence="1 2" id="KW-0732">Signal</keyword>
<dbReference type="SUPFAM" id="SSF52317">
    <property type="entry name" value="Class I glutamine amidotransferase-like"/>
    <property type="match status" value="1"/>
</dbReference>
<name>A0A919R8N5_9ACTN</name>
<dbReference type="Proteomes" id="UP000655287">
    <property type="component" value="Unassembled WGS sequence"/>
</dbReference>
<dbReference type="InterPro" id="IPR011042">
    <property type="entry name" value="6-blade_b-propeller_TolB-like"/>
</dbReference>
<dbReference type="InterPro" id="IPR005084">
    <property type="entry name" value="CBM6"/>
</dbReference>
<feature type="domain" description="CBM6" evidence="4">
    <location>
        <begin position="891"/>
        <end position="1022"/>
    </location>
</feature>
<dbReference type="CDD" id="cd00161">
    <property type="entry name" value="beta-trefoil_Ricin-like"/>
    <property type="match status" value="1"/>
</dbReference>
<dbReference type="PROSITE" id="PS50231">
    <property type="entry name" value="RICIN_B_LECTIN"/>
    <property type="match status" value="1"/>
</dbReference>
<dbReference type="InterPro" id="IPR029010">
    <property type="entry name" value="ThuA-like"/>
</dbReference>
<keyword evidence="5" id="KW-0378">Hydrolase</keyword>
<dbReference type="SMART" id="SM00089">
    <property type="entry name" value="PKD"/>
    <property type="match status" value="1"/>
</dbReference>
<dbReference type="GO" id="GO:0030246">
    <property type="term" value="F:carbohydrate binding"/>
    <property type="evidence" value="ECO:0007669"/>
    <property type="project" value="InterPro"/>
</dbReference>